<name>A0A8H4JKP8_9HYPO</name>
<sequence>MLVAIPSGRDRFAPDLETIYENFKHSYISQYSVSKMKKTCKLFIKDVCSTCVIEIAHATYTTNGHACCAPELPATSSSFETLCIEVIALGVLLQTAYALLNDQHAYSSTPASFPSQYPGWLNGYLKTHYVHGLNHLNLNNPKAVTRQDHTSSSYLASSSQLGHSNAQDNRPPRIQATDTEQALQLHVRSDTGHLCIILNMHGSPPLRILLSHYCGTRSDPLWRKKEQTYVQCECRWNQCPDCLYYPSHNSNNLDQDRRITNEDKSISNESHDFRPVPLEDGEGFISKEMVLLWKQQGSETALDLKDEQGGFGQGFSLDTAGLQEHKTSGLVKDIRMDRNHSIQFAMLKQSNGDDVDFISIQQGDGSEANRPEQKRNTHQQHGHSNGYSVCKGKRSIGSADFQDNDDLNGSDKGGDGDDGPQASGKKRVKYDEKSRFACPFFKHDPDRYKVKRSCCGPGWVNAQRVKEHIFRRHRTPEYECPRCHKDFMIGSAFDNHLRDVEPCELRDQENLPGASQEAIRLLRSRSNKIKKPLTEEEKWCNIYRILFPNDAPVPSPYYDEKVPESTNLFERSVIANFEVDVRKRLIEEPCLSNLVEFTSPNMVERITRVALDALPETEVQRSPVENLQTTLADGMANLGARQDAETEDMSSNPQTDLTACGTWSENGTEGIQRIQPSTHTYSWPSNSSGYTSQSPSAIFDFRVPILPRNDWTESNNLEPIVVFSGDSTYGSAPSESLDRHNLDDLKEWTAEGSMVFFNSSHLR</sequence>
<evidence type="ECO:0000313" key="2">
    <source>
        <dbReference type="EMBL" id="KAF4426635.1"/>
    </source>
</evidence>
<evidence type="ECO:0000256" key="1">
    <source>
        <dbReference type="SAM" id="MobiDB-lite"/>
    </source>
</evidence>
<gene>
    <name evidence="2" type="ORF">F53441_14111</name>
</gene>
<accession>A0A8H4JKP8</accession>
<dbReference type="PANTHER" id="PTHR38166:SF1">
    <property type="entry name" value="C2H2-TYPE DOMAIN-CONTAINING PROTEIN"/>
    <property type="match status" value="1"/>
</dbReference>
<organism evidence="2 3">
    <name type="scientific">Fusarium austroafricanum</name>
    <dbReference type="NCBI Taxonomy" id="2364996"/>
    <lineage>
        <taxon>Eukaryota</taxon>
        <taxon>Fungi</taxon>
        <taxon>Dikarya</taxon>
        <taxon>Ascomycota</taxon>
        <taxon>Pezizomycotina</taxon>
        <taxon>Sordariomycetes</taxon>
        <taxon>Hypocreomycetidae</taxon>
        <taxon>Hypocreales</taxon>
        <taxon>Nectriaceae</taxon>
        <taxon>Fusarium</taxon>
        <taxon>Fusarium concolor species complex</taxon>
    </lineage>
</organism>
<dbReference type="AlphaFoldDB" id="A0A8H4JKP8"/>
<reference evidence="2" key="1">
    <citation type="submission" date="2020-01" db="EMBL/GenBank/DDBJ databases">
        <title>Identification and distribution of gene clusters putatively required for synthesis of sphingolipid metabolism inhibitors in phylogenetically diverse species of the filamentous fungus Fusarium.</title>
        <authorList>
            <person name="Kim H.-S."/>
            <person name="Busman M."/>
            <person name="Brown D.W."/>
            <person name="Divon H."/>
            <person name="Uhlig S."/>
            <person name="Proctor R.H."/>
        </authorList>
    </citation>
    <scope>NUCLEOTIDE SEQUENCE</scope>
    <source>
        <strain evidence="2">NRRL 53441</strain>
    </source>
</reference>
<dbReference type="OrthoDB" id="4161727at2759"/>
<evidence type="ECO:0008006" key="4">
    <source>
        <dbReference type="Google" id="ProtNLM"/>
    </source>
</evidence>
<dbReference type="Proteomes" id="UP000605986">
    <property type="component" value="Unassembled WGS sequence"/>
</dbReference>
<dbReference type="EMBL" id="JAADJG010001065">
    <property type="protein sequence ID" value="KAF4426635.1"/>
    <property type="molecule type" value="Genomic_DNA"/>
</dbReference>
<protein>
    <recommendedName>
        <fullName evidence="4">C2H2-type domain-containing protein</fullName>
    </recommendedName>
</protein>
<feature type="region of interest" description="Disordered" evidence="1">
    <location>
        <begin position="356"/>
        <end position="428"/>
    </location>
</feature>
<dbReference type="PANTHER" id="PTHR38166">
    <property type="entry name" value="C2H2-TYPE DOMAIN-CONTAINING PROTEIN-RELATED"/>
    <property type="match status" value="1"/>
</dbReference>
<keyword evidence="3" id="KW-1185">Reference proteome</keyword>
<proteinExistence type="predicted"/>
<comment type="caution">
    <text evidence="2">The sequence shown here is derived from an EMBL/GenBank/DDBJ whole genome shotgun (WGS) entry which is preliminary data.</text>
</comment>
<evidence type="ECO:0000313" key="3">
    <source>
        <dbReference type="Proteomes" id="UP000605986"/>
    </source>
</evidence>